<dbReference type="UniPathway" id="UPA00050">
    <property type="reaction ID" value="UER00064"/>
</dbReference>
<dbReference type="Pfam" id="PF08544">
    <property type="entry name" value="GHMP_kinases_C"/>
    <property type="match status" value="1"/>
</dbReference>
<dbReference type="GO" id="GO:0009088">
    <property type="term" value="P:threonine biosynthetic process"/>
    <property type="evidence" value="ECO:0007669"/>
    <property type="project" value="UniProtKB-UniRule"/>
</dbReference>
<dbReference type="AlphaFoldDB" id="A0A7G7CP56"/>
<comment type="function">
    <text evidence="13 14">Catalyzes the ATP-dependent phosphorylation of L-homoserine to L-homoserine phosphate.</text>
</comment>
<keyword evidence="5 14" id="KW-0963">Cytoplasm</keyword>
<evidence type="ECO:0000256" key="7">
    <source>
        <dbReference type="ARBA" id="ARBA00022679"/>
    </source>
</evidence>
<evidence type="ECO:0000256" key="12">
    <source>
        <dbReference type="ARBA" id="ARBA00049375"/>
    </source>
</evidence>
<dbReference type="PROSITE" id="PS00627">
    <property type="entry name" value="GHMP_KINASES_ATP"/>
    <property type="match status" value="1"/>
</dbReference>
<keyword evidence="7 14" id="KW-0808">Transferase</keyword>
<keyword evidence="10 14" id="KW-0418">Kinase</keyword>
<evidence type="ECO:0000256" key="9">
    <source>
        <dbReference type="ARBA" id="ARBA00022741"/>
    </source>
</evidence>
<comment type="subcellular location">
    <subcellularLocation>
        <location evidence="14">Cytoplasm</location>
    </subcellularLocation>
</comment>
<feature type="binding site" evidence="14">
    <location>
        <begin position="94"/>
        <end position="104"/>
    </location>
    <ligand>
        <name>ATP</name>
        <dbReference type="ChEBI" id="CHEBI:30616"/>
    </ligand>
</feature>
<dbReference type="InterPro" id="IPR006204">
    <property type="entry name" value="GHMP_kinase_N_dom"/>
</dbReference>
<proteinExistence type="inferred from homology"/>
<dbReference type="InterPro" id="IPR006203">
    <property type="entry name" value="GHMP_knse_ATP-bd_CS"/>
</dbReference>
<evidence type="ECO:0000256" key="4">
    <source>
        <dbReference type="ARBA" id="ARBA00017858"/>
    </source>
</evidence>
<dbReference type="InterPro" id="IPR020568">
    <property type="entry name" value="Ribosomal_Su5_D2-typ_SF"/>
</dbReference>
<dbReference type="Gene3D" id="3.30.70.890">
    <property type="entry name" value="GHMP kinase, C-terminal domain"/>
    <property type="match status" value="1"/>
</dbReference>
<accession>A0A7G7CP56</accession>
<dbReference type="PRINTS" id="PR00958">
    <property type="entry name" value="HOMSERKINASE"/>
</dbReference>
<dbReference type="GO" id="GO:0005524">
    <property type="term" value="F:ATP binding"/>
    <property type="evidence" value="ECO:0007669"/>
    <property type="project" value="UniProtKB-UniRule"/>
</dbReference>
<organism evidence="17 18">
    <name type="scientific">Corynebacterium incognita</name>
    <dbReference type="NCBI Taxonomy" id="2754725"/>
    <lineage>
        <taxon>Bacteria</taxon>
        <taxon>Bacillati</taxon>
        <taxon>Actinomycetota</taxon>
        <taxon>Actinomycetes</taxon>
        <taxon>Mycobacteriales</taxon>
        <taxon>Corynebacteriaceae</taxon>
        <taxon>Corynebacterium</taxon>
    </lineage>
</organism>
<dbReference type="PANTHER" id="PTHR20861">
    <property type="entry name" value="HOMOSERINE/4-DIPHOSPHOCYTIDYL-2-C-METHYL-D-ERYTHRITOL KINASE"/>
    <property type="match status" value="1"/>
</dbReference>
<dbReference type="GO" id="GO:0004413">
    <property type="term" value="F:homoserine kinase activity"/>
    <property type="evidence" value="ECO:0007669"/>
    <property type="project" value="UniProtKB-UniRule"/>
</dbReference>
<feature type="domain" description="GHMP kinase N-terminal" evidence="15">
    <location>
        <begin position="66"/>
        <end position="147"/>
    </location>
</feature>
<dbReference type="SUPFAM" id="SSF54211">
    <property type="entry name" value="Ribosomal protein S5 domain 2-like"/>
    <property type="match status" value="1"/>
</dbReference>
<dbReference type="PIRSF" id="PIRSF000676">
    <property type="entry name" value="Homoser_kin"/>
    <property type="match status" value="1"/>
</dbReference>
<keyword evidence="8 14" id="KW-0791">Threonine biosynthesis</keyword>
<dbReference type="Proteomes" id="UP000515743">
    <property type="component" value="Chromosome"/>
</dbReference>
<evidence type="ECO:0000256" key="13">
    <source>
        <dbReference type="ARBA" id="ARBA00049954"/>
    </source>
</evidence>
<dbReference type="InterPro" id="IPR000870">
    <property type="entry name" value="Homoserine_kinase"/>
</dbReference>
<keyword evidence="18" id="KW-1185">Reference proteome</keyword>
<dbReference type="GO" id="GO:0005737">
    <property type="term" value="C:cytoplasm"/>
    <property type="evidence" value="ECO:0007669"/>
    <property type="project" value="UniProtKB-SubCell"/>
</dbReference>
<keyword evidence="9 14" id="KW-0547">Nucleotide-binding</keyword>
<evidence type="ECO:0000259" key="15">
    <source>
        <dbReference type="Pfam" id="PF00288"/>
    </source>
</evidence>
<dbReference type="PANTHER" id="PTHR20861:SF1">
    <property type="entry name" value="HOMOSERINE KINASE"/>
    <property type="match status" value="1"/>
</dbReference>
<evidence type="ECO:0000256" key="2">
    <source>
        <dbReference type="ARBA" id="ARBA00007370"/>
    </source>
</evidence>
<dbReference type="Gene3D" id="3.30.230.10">
    <property type="match status" value="1"/>
</dbReference>
<evidence type="ECO:0000256" key="1">
    <source>
        <dbReference type="ARBA" id="ARBA00005015"/>
    </source>
</evidence>
<feature type="domain" description="GHMP kinase C-terminal" evidence="16">
    <location>
        <begin position="223"/>
        <end position="284"/>
    </location>
</feature>
<name>A0A7G7CP56_9CORY</name>
<gene>
    <name evidence="14" type="primary">thrB</name>
    <name evidence="17" type="ORF">H0194_10110</name>
</gene>
<dbReference type="InterPro" id="IPR036554">
    <property type="entry name" value="GHMP_kinase_C_sf"/>
</dbReference>
<evidence type="ECO:0000256" key="14">
    <source>
        <dbReference type="HAMAP-Rule" id="MF_00384"/>
    </source>
</evidence>
<keyword evidence="11 14" id="KW-0067">ATP-binding</keyword>
<dbReference type="InterPro" id="IPR014721">
    <property type="entry name" value="Ribsml_uS5_D2-typ_fold_subgr"/>
</dbReference>
<comment type="similarity">
    <text evidence="2 14">Belongs to the GHMP kinase family. Homoserine kinase subfamily.</text>
</comment>
<keyword evidence="6 14" id="KW-0028">Amino-acid biosynthesis</keyword>
<dbReference type="HAMAP" id="MF_00384">
    <property type="entry name" value="Homoser_kinase"/>
    <property type="match status" value="1"/>
</dbReference>
<dbReference type="EC" id="2.7.1.39" evidence="3 14"/>
<dbReference type="KEGG" id="cik:H0194_10110"/>
<evidence type="ECO:0000256" key="8">
    <source>
        <dbReference type="ARBA" id="ARBA00022697"/>
    </source>
</evidence>
<sequence>MHSVSKISFVRVSVPATSANLGPGYDTLGMALSLYDEVTVEVVDSGIAVVINGEGAETLPRDERHLVVRAITAALRAAGMEVPGLKVSCTNNIPQSRGLGSSAAAAVAGVMAGNALAGFSLSDADVVQLASEFEGHPDNAAAAVLGGAVVSWTGSDTATSGVQYQAQCFAVHEDIRATAFVPQFHASTNEVRGVLPDTVSHADAAFNVARGALQVLALQHNPELLFEATRDVLHQPYRAGVLGVSFEWVRRLREAGVAAFLSGAGPTVLALHTEPLAPELLTRAEEEGLVVYSLRPDRGATASV</sequence>
<evidence type="ECO:0000256" key="10">
    <source>
        <dbReference type="ARBA" id="ARBA00022777"/>
    </source>
</evidence>
<evidence type="ECO:0000256" key="6">
    <source>
        <dbReference type="ARBA" id="ARBA00022605"/>
    </source>
</evidence>
<comment type="catalytic activity">
    <reaction evidence="12 14">
        <text>L-homoserine + ATP = O-phospho-L-homoserine + ADP + H(+)</text>
        <dbReference type="Rhea" id="RHEA:13985"/>
        <dbReference type="ChEBI" id="CHEBI:15378"/>
        <dbReference type="ChEBI" id="CHEBI:30616"/>
        <dbReference type="ChEBI" id="CHEBI:57476"/>
        <dbReference type="ChEBI" id="CHEBI:57590"/>
        <dbReference type="ChEBI" id="CHEBI:456216"/>
        <dbReference type="EC" id="2.7.1.39"/>
    </reaction>
</comment>
<dbReference type="NCBIfam" id="TIGR00191">
    <property type="entry name" value="thrB"/>
    <property type="match status" value="1"/>
</dbReference>
<dbReference type="SUPFAM" id="SSF55060">
    <property type="entry name" value="GHMP Kinase, C-terminal domain"/>
    <property type="match status" value="1"/>
</dbReference>
<evidence type="ECO:0000313" key="18">
    <source>
        <dbReference type="Proteomes" id="UP000515743"/>
    </source>
</evidence>
<dbReference type="Pfam" id="PF00288">
    <property type="entry name" value="GHMP_kinases_N"/>
    <property type="match status" value="1"/>
</dbReference>
<comment type="pathway">
    <text evidence="1 14">Amino-acid biosynthesis; L-threonine biosynthesis; L-threonine from L-aspartate: step 4/5.</text>
</comment>
<evidence type="ECO:0000256" key="5">
    <source>
        <dbReference type="ARBA" id="ARBA00022490"/>
    </source>
</evidence>
<dbReference type="InterPro" id="IPR013750">
    <property type="entry name" value="GHMP_kinase_C_dom"/>
</dbReference>
<protein>
    <recommendedName>
        <fullName evidence="4 14">Homoserine kinase</fullName>
        <shortName evidence="14">HK</shortName>
        <shortName evidence="14">HSK</shortName>
        <ecNumber evidence="3 14">2.7.1.39</ecNumber>
    </recommendedName>
</protein>
<dbReference type="EMBL" id="CP059404">
    <property type="protein sequence ID" value="QNE89372.1"/>
    <property type="molecule type" value="Genomic_DNA"/>
</dbReference>
<evidence type="ECO:0000313" key="17">
    <source>
        <dbReference type="EMBL" id="QNE89372.1"/>
    </source>
</evidence>
<evidence type="ECO:0000256" key="3">
    <source>
        <dbReference type="ARBA" id="ARBA00012078"/>
    </source>
</evidence>
<reference evidence="17 18" key="1">
    <citation type="submission" date="2020-07" db="EMBL/GenBank/DDBJ databases">
        <title>Complete genome and description of Corynebacterium incognita strain Marseille-Q3630 sp. nov.</title>
        <authorList>
            <person name="Boxberger M."/>
        </authorList>
    </citation>
    <scope>NUCLEOTIDE SEQUENCE [LARGE SCALE GENOMIC DNA]</scope>
    <source>
        <strain evidence="17 18">Marseille-Q3630</strain>
    </source>
</reference>
<evidence type="ECO:0000259" key="16">
    <source>
        <dbReference type="Pfam" id="PF08544"/>
    </source>
</evidence>
<evidence type="ECO:0000256" key="11">
    <source>
        <dbReference type="ARBA" id="ARBA00022840"/>
    </source>
</evidence>